<dbReference type="SMART" id="SM00448">
    <property type="entry name" value="REC"/>
    <property type="match status" value="1"/>
</dbReference>
<keyword evidence="9" id="KW-1185">Reference proteome</keyword>
<dbReference type="InterPro" id="IPR000792">
    <property type="entry name" value="Tscrpt_reg_LuxR_C"/>
</dbReference>
<dbReference type="Gene3D" id="3.40.50.2300">
    <property type="match status" value="1"/>
</dbReference>
<feature type="domain" description="Response regulatory" evidence="7">
    <location>
        <begin position="7"/>
        <end position="118"/>
    </location>
</feature>
<dbReference type="SUPFAM" id="SSF46894">
    <property type="entry name" value="C-terminal effector domain of the bipartite response regulators"/>
    <property type="match status" value="1"/>
</dbReference>
<dbReference type="GO" id="GO:0003677">
    <property type="term" value="F:DNA binding"/>
    <property type="evidence" value="ECO:0007669"/>
    <property type="project" value="UniProtKB-KW"/>
</dbReference>
<dbReference type="InterPro" id="IPR001789">
    <property type="entry name" value="Sig_transdc_resp-reg_receiver"/>
</dbReference>
<evidence type="ECO:0000256" key="4">
    <source>
        <dbReference type="ARBA" id="ARBA00023163"/>
    </source>
</evidence>
<evidence type="ECO:0000256" key="2">
    <source>
        <dbReference type="ARBA" id="ARBA00023015"/>
    </source>
</evidence>
<dbReference type="PANTHER" id="PTHR43214:SF41">
    <property type="entry name" value="NITRATE_NITRITE RESPONSE REGULATOR PROTEIN NARP"/>
    <property type="match status" value="1"/>
</dbReference>
<dbReference type="Pfam" id="PF00072">
    <property type="entry name" value="Response_reg"/>
    <property type="match status" value="1"/>
</dbReference>
<dbReference type="InterPro" id="IPR011006">
    <property type="entry name" value="CheY-like_superfamily"/>
</dbReference>
<sequence length="203" mass="22039">MILGVVTIAVVDDDPLVRRTVAGYFAGRPGLDLVAEAAAPEALDAAGRAADVILLDLYYRHRARVDAVAGLAASAQVLVMSAHAEDRDVLAALDAGAMGYLLKEARPEVFTDAVRQVAAGERYFSAALYGIVLREQRVRPAPEPLTVREWELLRHRAQGKTDQQAARAMGIQPGTAGTMLKRIRRKVGLATKSELVKWTLERE</sequence>
<dbReference type="GO" id="GO:0000160">
    <property type="term" value="P:phosphorelay signal transduction system"/>
    <property type="evidence" value="ECO:0007669"/>
    <property type="project" value="InterPro"/>
</dbReference>
<keyword evidence="2" id="KW-0805">Transcription regulation</keyword>
<feature type="modified residue" description="4-aspartylphosphate" evidence="5">
    <location>
        <position position="56"/>
    </location>
</feature>
<dbReference type="PANTHER" id="PTHR43214">
    <property type="entry name" value="TWO-COMPONENT RESPONSE REGULATOR"/>
    <property type="match status" value="1"/>
</dbReference>
<evidence type="ECO:0000259" key="7">
    <source>
        <dbReference type="PROSITE" id="PS50110"/>
    </source>
</evidence>
<accession>A0A7K0C2Q9</accession>
<evidence type="ECO:0000259" key="6">
    <source>
        <dbReference type="PROSITE" id="PS50043"/>
    </source>
</evidence>
<keyword evidence="4" id="KW-0804">Transcription</keyword>
<dbReference type="SUPFAM" id="SSF52172">
    <property type="entry name" value="CheY-like"/>
    <property type="match status" value="1"/>
</dbReference>
<dbReference type="PROSITE" id="PS50043">
    <property type="entry name" value="HTH_LUXR_2"/>
    <property type="match status" value="1"/>
</dbReference>
<gene>
    <name evidence="8" type="primary">vraR_6</name>
    <name evidence="8" type="ORF">ACRB68_58310</name>
</gene>
<dbReference type="GO" id="GO:0006355">
    <property type="term" value="P:regulation of DNA-templated transcription"/>
    <property type="evidence" value="ECO:0007669"/>
    <property type="project" value="InterPro"/>
</dbReference>
<feature type="domain" description="HTH luxR-type" evidence="6">
    <location>
        <begin position="138"/>
        <end position="203"/>
    </location>
</feature>
<dbReference type="AlphaFoldDB" id="A0A7K0C2Q9"/>
<evidence type="ECO:0000256" key="3">
    <source>
        <dbReference type="ARBA" id="ARBA00023125"/>
    </source>
</evidence>
<name>A0A7K0C2Q9_9ACTN</name>
<keyword evidence="3" id="KW-0238">DNA-binding</keyword>
<organism evidence="8 9">
    <name type="scientific">Actinomadura macrotermitis</name>
    <dbReference type="NCBI Taxonomy" id="2585200"/>
    <lineage>
        <taxon>Bacteria</taxon>
        <taxon>Bacillati</taxon>
        <taxon>Actinomycetota</taxon>
        <taxon>Actinomycetes</taxon>
        <taxon>Streptosporangiales</taxon>
        <taxon>Thermomonosporaceae</taxon>
        <taxon>Actinomadura</taxon>
    </lineage>
</organism>
<dbReference type="CDD" id="cd17535">
    <property type="entry name" value="REC_NarL-like"/>
    <property type="match status" value="1"/>
</dbReference>
<dbReference type="SMART" id="SM00421">
    <property type="entry name" value="HTH_LUXR"/>
    <property type="match status" value="1"/>
</dbReference>
<protein>
    <submittedName>
        <fullName evidence="8">Response regulator protein VraR</fullName>
    </submittedName>
</protein>
<dbReference type="PROSITE" id="PS50110">
    <property type="entry name" value="RESPONSE_REGULATORY"/>
    <property type="match status" value="1"/>
</dbReference>
<keyword evidence="1 5" id="KW-0597">Phosphoprotein</keyword>
<evidence type="ECO:0000313" key="9">
    <source>
        <dbReference type="Proteomes" id="UP000487268"/>
    </source>
</evidence>
<dbReference type="OrthoDB" id="3771852at2"/>
<dbReference type="InterPro" id="IPR039420">
    <property type="entry name" value="WalR-like"/>
</dbReference>
<dbReference type="Pfam" id="PF00196">
    <property type="entry name" value="GerE"/>
    <property type="match status" value="1"/>
</dbReference>
<dbReference type="InterPro" id="IPR058245">
    <property type="entry name" value="NreC/VraR/RcsB-like_REC"/>
</dbReference>
<proteinExistence type="predicted"/>
<evidence type="ECO:0000313" key="8">
    <source>
        <dbReference type="EMBL" id="MQY07729.1"/>
    </source>
</evidence>
<comment type="caution">
    <text evidence="8">The sequence shown here is derived from an EMBL/GenBank/DDBJ whole genome shotgun (WGS) entry which is preliminary data.</text>
</comment>
<evidence type="ECO:0000256" key="1">
    <source>
        <dbReference type="ARBA" id="ARBA00022553"/>
    </source>
</evidence>
<reference evidence="8 9" key="1">
    <citation type="submission" date="2019-10" db="EMBL/GenBank/DDBJ databases">
        <title>Actinomadura rubteroloni sp. nov. and Actinomadura macrotermitis sp. nov., isolated from the gut of fungus growing-termite Macrotermes natalensis.</title>
        <authorList>
            <person name="Benndorf R."/>
            <person name="Martin K."/>
            <person name="Kuefner M."/>
            <person name="De Beer W."/>
            <person name="Kaster A.-K."/>
            <person name="Vollmers J."/>
            <person name="Poulsen M."/>
            <person name="Beemelmanns C."/>
        </authorList>
    </citation>
    <scope>NUCLEOTIDE SEQUENCE [LARGE SCALE GENOMIC DNA]</scope>
    <source>
        <strain evidence="8 9">RB68</strain>
    </source>
</reference>
<evidence type="ECO:0000256" key="5">
    <source>
        <dbReference type="PROSITE-ProRule" id="PRU00169"/>
    </source>
</evidence>
<dbReference type="InterPro" id="IPR016032">
    <property type="entry name" value="Sig_transdc_resp-reg_C-effctor"/>
</dbReference>
<dbReference type="Proteomes" id="UP000487268">
    <property type="component" value="Unassembled WGS sequence"/>
</dbReference>
<dbReference type="EMBL" id="WEGH01000004">
    <property type="protein sequence ID" value="MQY07729.1"/>
    <property type="molecule type" value="Genomic_DNA"/>
</dbReference>